<dbReference type="PROSITE" id="PS51204">
    <property type="entry name" value="HSA"/>
    <property type="match status" value="1"/>
</dbReference>
<evidence type="ECO:0000313" key="13">
    <source>
        <dbReference type="Proteomes" id="UP000504636"/>
    </source>
</evidence>
<feature type="compositionally biased region" description="Low complexity" evidence="9">
    <location>
        <begin position="1396"/>
        <end position="1405"/>
    </location>
</feature>
<evidence type="ECO:0000256" key="5">
    <source>
        <dbReference type="ARBA" id="ARBA00023204"/>
    </source>
</evidence>
<feature type="compositionally biased region" description="Polar residues" evidence="9">
    <location>
        <begin position="1129"/>
        <end position="1159"/>
    </location>
</feature>
<dbReference type="GO" id="GO:0006325">
    <property type="term" value="P:chromatin organization"/>
    <property type="evidence" value="ECO:0007669"/>
    <property type="project" value="UniProtKB-KW"/>
</dbReference>
<feature type="compositionally biased region" description="Basic and acidic residues" evidence="9">
    <location>
        <begin position="359"/>
        <end position="373"/>
    </location>
</feature>
<organism evidence="12">
    <name type="scientific">Mytilinidion resinicola</name>
    <dbReference type="NCBI Taxonomy" id="574789"/>
    <lineage>
        <taxon>Eukaryota</taxon>
        <taxon>Fungi</taxon>
        <taxon>Dikarya</taxon>
        <taxon>Ascomycota</taxon>
        <taxon>Pezizomycotina</taxon>
        <taxon>Dothideomycetes</taxon>
        <taxon>Pleosporomycetidae</taxon>
        <taxon>Mytilinidiales</taxon>
        <taxon>Mytilinidiaceae</taxon>
        <taxon>Mytilinidion</taxon>
    </lineage>
</organism>
<feature type="region of interest" description="Disordered" evidence="9">
    <location>
        <begin position="90"/>
        <end position="533"/>
    </location>
</feature>
<dbReference type="Pfam" id="PF07529">
    <property type="entry name" value="HSA"/>
    <property type="match status" value="1"/>
</dbReference>
<evidence type="ECO:0000256" key="4">
    <source>
        <dbReference type="ARBA" id="ARBA00022853"/>
    </source>
</evidence>
<keyword evidence="6" id="KW-0539">Nucleus</keyword>
<evidence type="ECO:0000259" key="10">
    <source>
        <dbReference type="PROSITE" id="PS50090"/>
    </source>
</evidence>
<comment type="similarity">
    <text evidence="2">Belongs to the EAF1 family.</text>
</comment>
<dbReference type="InterPro" id="IPR014012">
    <property type="entry name" value="HSA_dom"/>
</dbReference>
<dbReference type="SMART" id="SM00717">
    <property type="entry name" value="SANT"/>
    <property type="match status" value="1"/>
</dbReference>
<reference evidence="14" key="3">
    <citation type="submission" date="2025-04" db="UniProtKB">
        <authorList>
            <consortium name="RefSeq"/>
        </authorList>
    </citation>
    <scope>IDENTIFICATION</scope>
    <source>
        <strain evidence="14">CBS 304.34</strain>
    </source>
</reference>
<feature type="compositionally biased region" description="Low complexity" evidence="9">
    <location>
        <begin position="999"/>
        <end position="1012"/>
    </location>
</feature>
<name>A0A6A6YPW9_9PEZI</name>
<feature type="region of interest" description="Disordered" evidence="9">
    <location>
        <begin position="1395"/>
        <end position="1450"/>
    </location>
</feature>
<feature type="compositionally biased region" description="Basic and acidic residues" evidence="9">
    <location>
        <begin position="1081"/>
        <end position="1097"/>
    </location>
</feature>
<dbReference type="Gene3D" id="1.10.10.60">
    <property type="entry name" value="Homeodomain-like"/>
    <property type="match status" value="1"/>
</dbReference>
<feature type="compositionally biased region" description="Polar residues" evidence="9">
    <location>
        <begin position="836"/>
        <end position="849"/>
    </location>
</feature>
<evidence type="ECO:0000256" key="1">
    <source>
        <dbReference type="ARBA" id="ARBA00004123"/>
    </source>
</evidence>
<dbReference type="RefSeq" id="XP_033576881.1">
    <property type="nucleotide sequence ID" value="XM_033717804.1"/>
</dbReference>
<dbReference type="Proteomes" id="UP000504636">
    <property type="component" value="Unplaced"/>
</dbReference>
<protein>
    <recommendedName>
        <fullName evidence="8">Vacuolar import and degradation protein 21</fullName>
    </recommendedName>
</protein>
<keyword evidence="3" id="KW-0227">DNA damage</keyword>
<feature type="compositionally biased region" description="Polar residues" evidence="9">
    <location>
        <begin position="132"/>
        <end position="141"/>
    </location>
</feature>
<feature type="region of interest" description="Disordered" evidence="9">
    <location>
        <begin position="999"/>
        <end position="1025"/>
    </location>
</feature>
<dbReference type="GO" id="GO:0006281">
    <property type="term" value="P:DNA repair"/>
    <property type="evidence" value="ECO:0007669"/>
    <property type="project" value="UniProtKB-KW"/>
</dbReference>
<dbReference type="Pfam" id="PF13921">
    <property type="entry name" value="Myb_DNA-bind_6"/>
    <property type="match status" value="1"/>
</dbReference>
<dbReference type="GO" id="GO:0003682">
    <property type="term" value="F:chromatin binding"/>
    <property type="evidence" value="ECO:0007669"/>
    <property type="project" value="TreeGrafter"/>
</dbReference>
<dbReference type="GeneID" id="54458697"/>
<dbReference type="InterPro" id="IPR001005">
    <property type="entry name" value="SANT/Myb"/>
</dbReference>
<sequence>MSLDELRDATARAKKNEITSCELSRKRKLRELYAYTTFLSPQHHPQPALGFDFDFFDHEPNEHELHYLDENDISKGRHFRDSTLLSPYENAKLSPKSTSLSITKPLDAPSSPAPAANSLQVAAGERPKRVSASPSRHQPASTPEPLTANDAMPKRNLKSSAKVSKSTQAPLDHAAPDGVEDSDATKSITPKPDEPTHDNDDNQARTVSEEPSVDPKKAMPETVDDTANLPDSALPNHDSEAPPQPPQVVHLPPKKEQEKRLEDTTRALEKTAERERKDDERLGLPHAGDLASSPSSTMGQSTATPRPNQRSPDTSPEEETFPDGVSQIAGGSTERNSKGLQVNTGRDATPETPDAQTQLEREQAIREMRDSTKDNGVSGTVGAHSLADSLTQHAEEMVDDAQANEGLQQADTSQQHSLPTPSTTVADHLESSQSKPDVVPVEPQRTPTKQTTPPADVEMEDAPDLATKDTQSAIRSPPTRMVTRVSSGAMRQKSVSEILGETPHAGGTLTPRSGPVTPSRPRPAESRRKSRASTIVIAKPDVARPSSAVQSLNEDYAALRGASQDESKDYLQGLFSYQAHHPPRSTPLQELLQSARKTVTTSNTLATLRECQDYKILKRVYQLQNANRWSLRQLQRCREPPRLTSHLDHVLAEMKWMSTDFREERKWKLSLAATIAEWCADFVNSSPEERKIKQVKARRPPHAPGNDEDMADAPTPDLIASGPNETENESLPDDDELLAKFGSNPPSGLFAFGFNDVMIKMDRTPYWEETLRQLPAYEPTLETDFNDASAALISEPSILPVSRLVTSKMKSLVNGPPRKRSRYDYDQEDEPPSRPLSRSQTTTEHSMPSTPGRRFNRNDLDPEMTDVALFNPENKHVRDRIQAGHAFRPPSEFAMPSTSFFESRASSQWLWEEDQKLRNFVKEYTFNWSLIASCMAMPSMFTSGPERRTPWECFERWVQLEGLPAEMSKTQYFRTYQSRLEAAQRTVSAQQQALQQQLQQQAQSAGQPLSSQVRRRTTQPIRVERRKNNRYLAIIDGMRKLARKRESAAHKQQESAKAAQLRKAHEPTAPKTSVHTPQEFSRLHHERNEKARERQELYRQQMQRQAAAAQRQPQAPGQPNPANGVGQPPRNSTPNGTHVPSPLSTTTAQSQTPNANIRTGSHPGQPVMQGNFPNGNMSGMPMGAPSIPQAPMQANMQNRQGMPPPENVRLAMQRSQFPNTNQHQFQLQQQQINMASNLAGGMNGGNGIPNQAMMASMSGQGMNGSPNISMNGMQTSAGSPRMGQINPVGYQNPSRPLSSGHLPVLGQYMQQVRAQHPDWTQEQVQKQATHMVQKTVQAARNSAMSAATGSASGMGSPMPTGNGFMSSVNGNGGVGVAGSPSPNSAQYHTQMARQIMNQRPQTQGQGQMGQGGSGSPQLGNGRPPSRSASGTPGTAGVQSPGLKQAQAARN</sequence>
<feature type="domain" description="HSA" evidence="11">
    <location>
        <begin position="634"/>
        <end position="720"/>
    </location>
</feature>
<keyword evidence="4" id="KW-0156">Chromatin regulator</keyword>
<keyword evidence="5" id="KW-0234">DNA repair</keyword>
<dbReference type="CDD" id="cd00167">
    <property type="entry name" value="SANT"/>
    <property type="match status" value="1"/>
</dbReference>
<dbReference type="PANTHER" id="PTHR46459">
    <property type="entry name" value="E1A-BINDING PROTEIN P400-RELATED"/>
    <property type="match status" value="1"/>
</dbReference>
<dbReference type="SUPFAM" id="SSF46689">
    <property type="entry name" value="Homeodomain-like"/>
    <property type="match status" value="1"/>
</dbReference>
<evidence type="ECO:0000256" key="8">
    <source>
        <dbReference type="ARBA" id="ARBA00029670"/>
    </source>
</evidence>
<gene>
    <name evidence="12 14" type="ORF">BDZ99DRAFT_442256</name>
</gene>
<feature type="region of interest" description="Disordered" evidence="9">
    <location>
        <begin position="1043"/>
        <end position="1179"/>
    </location>
</feature>
<dbReference type="OrthoDB" id="5364245at2759"/>
<proteinExistence type="inferred from homology"/>
<dbReference type="GO" id="GO:0005634">
    <property type="term" value="C:nucleus"/>
    <property type="evidence" value="ECO:0007669"/>
    <property type="project" value="UniProtKB-SubCell"/>
</dbReference>
<feature type="compositionally biased region" description="Polar residues" evidence="9">
    <location>
        <begin position="329"/>
        <end position="346"/>
    </location>
</feature>
<comment type="subcellular location">
    <subcellularLocation>
        <location evidence="1">Nucleus</location>
    </subcellularLocation>
</comment>
<feature type="compositionally biased region" description="Low complexity" evidence="9">
    <location>
        <begin position="1100"/>
        <end position="1124"/>
    </location>
</feature>
<feature type="region of interest" description="Disordered" evidence="9">
    <location>
        <begin position="689"/>
        <end position="732"/>
    </location>
</feature>
<feature type="compositionally biased region" description="Polar residues" evidence="9">
    <location>
        <begin position="405"/>
        <end position="435"/>
    </location>
</feature>
<evidence type="ECO:0000256" key="6">
    <source>
        <dbReference type="ARBA" id="ARBA00023242"/>
    </source>
</evidence>
<dbReference type="PROSITE" id="PS50090">
    <property type="entry name" value="MYB_LIKE"/>
    <property type="match status" value="1"/>
</dbReference>
<dbReference type="GO" id="GO:0035267">
    <property type="term" value="C:NuA4 histone acetyltransferase complex"/>
    <property type="evidence" value="ECO:0007669"/>
    <property type="project" value="TreeGrafter"/>
</dbReference>
<accession>A0A6A6YPW9</accession>
<evidence type="ECO:0000313" key="12">
    <source>
        <dbReference type="EMBL" id="KAF2809917.1"/>
    </source>
</evidence>
<dbReference type="EMBL" id="MU003700">
    <property type="protein sequence ID" value="KAF2809917.1"/>
    <property type="molecule type" value="Genomic_DNA"/>
</dbReference>
<dbReference type="InterPro" id="IPR009057">
    <property type="entry name" value="Homeodomain-like_sf"/>
</dbReference>
<comment type="function">
    <text evidence="7">Component of the NuA4 histone acetyltransferase complex which is involved in transcriptional activation of selected genes principally by acetylation of nucleosomal histone H4 and H2A. The NuA4 complex is also involved in DNA repair.</text>
</comment>
<evidence type="ECO:0000256" key="9">
    <source>
        <dbReference type="SAM" id="MobiDB-lite"/>
    </source>
</evidence>
<dbReference type="PANTHER" id="PTHR46459:SF1">
    <property type="entry name" value="E1A-BINDING PROTEIN P400"/>
    <property type="match status" value="1"/>
</dbReference>
<dbReference type="SMART" id="SM00573">
    <property type="entry name" value="HSA"/>
    <property type="match status" value="1"/>
</dbReference>
<feature type="compositionally biased region" description="Polar residues" evidence="9">
    <location>
        <begin position="158"/>
        <end position="169"/>
    </location>
</feature>
<reference evidence="14" key="2">
    <citation type="submission" date="2020-04" db="EMBL/GenBank/DDBJ databases">
        <authorList>
            <consortium name="NCBI Genome Project"/>
        </authorList>
    </citation>
    <scope>NUCLEOTIDE SEQUENCE</scope>
    <source>
        <strain evidence="14">CBS 304.34</strain>
    </source>
</reference>
<feature type="compositionally biased region" description="Basic and acidic residues" evidence="9">
    <location>
        <begin position="1044"/>
        <end position="1054"/>
    </location>
</feature>
<feature type="compositionally biased region" description="Basic and acidic residues" evidence="9">
    <location>
        <begin position="253"/>
        <end position="283"/>
    </location>
</feature>
<evidence type="ECO:0000313" key="14">
    <source>
        <dbReference type="RefSeq" id="XP_033576881.1"/>
    </source>
</evidence>
<feature type="region of interest" description="Disordered" evidence="9">
    <location>
        <begin position="810"/>
        <end position="860"/>
    </location>
</feature>
<feature type="compositionally biased region" description="Basic and acidic residues" evidence="9">
    <location>
        <begin position="191"/>
        <end position="203"/>
    </location>
</feature>
<feature type="compositionally biased region" description="Polar residues" evidence="9">
    <location>
        <begin position="292"/>
        <end position="314"/>
    </location>
</feature>
<keyword evidence="13" id="KW-1185">Reference proteome</keyword>
<feature type="compositionally biased region" description="Low complexity" evidence="9">
    <location>
        <begin position="443"/>
        <end position="454"/>
    </location>
</feature>
<evidence type="ECO:0000256" key="2">
    <source>
        <dbReference type="ARBA" id="ARBA00008913"/>
    </source>
</evidence>
<feature type="domain" description="Myb-like" evidence="10">
    <location>
        <begin position="901"/>
        <end position="961"/>
    </location>
</feature>
<evidence type="ECO:0000259" key="11">
    <source>
        <dbReference type="PROSITE" id="PS51204"/>
    </source>
</evidence>
<reference evidence="12 14" key="1">
    <citation type="journal article" date="2020" name="Stud. Mycol.">
        <title>101 Dothideomycetes genomes: a test case for predicting lifestyles and emergence of pathogens.</title>
        <authorList>
            <person name="Haridas S."/>
            <person name="Albert R."/>
            <person name="Binder M."/>
            <person name="Bloem J."/>
            <person name="Labutti K."/>
            <person name="Salamov A."/>
            <person name="Andreopoulos B."/>
            <person name="Baker S."/>
            <person name="Barry K."/>
            <person name="Bills G."/>
            <person name="Bluhm B."/>
            <person name="Cannon C."/>
            <person name="Castanera R."/>
            <person name="Culley D."/>
            <person name="Daum C."/>
            <person name="Ezra D."/>
            <person name="Gonzalez J."/>
            <person name="Henrissat B."/>
            <person name="Kuo A."/>
            <person name="Liang C."/>
            <person name="Lipzen A."/>
            <person name="Lutzoni F."/>
            <person name="Magnuson J."/>
            <person name="Mondo S."/>
            <person name="Nolan M."/>
            <person name="Ohm R."/>
            <person name="Pangilinan J."/>
            <person name="Park H.-J."/>
            <person name="Ramirez L."/>
            <person name="Alfaro M."/>
            <person name="Sun H."/>
            <person name="Tritt A."/>
            <person name="Yoshinaga Y."/>
            <person name="Zwiers L.-H."/>
            <person name="Turgeon B."/>
            <person name="Goodwin S."/>
            <person name="Spatafora J."/>
            <person name="Crous P."/>
            <person name="Grigoriev I."/>
        </authorList>
    </citation>
    <scope>NUCLEOTIDE SEQUENCE</scope>
    <source>
        <strain evidence="12 14">CBS 304.34</strain>
    </source>
</reference>
<evidence type="ECO:0000256" key="3">
    <source>
        <dbReference type="ARBA" id="ARBA00022763"/>
    </source>
</evidence>
<feature type="compositionally biased region" description="Polar residues" evidence="9">
    <location>
        <begin position="1070"/>
        <end position="1079"/>
    </location>
</feature>
<feature type="compositionally biased region" description="Low complexity" evidence="9">
    <location>
        <begin position="108"/>
        <end position="118"/>
    </location>
</feature>
<evidence type="ECO:0000256" key="7">
    <source>
        <dbReference type="ARBA" id="ARBA00025178"/>
    </source>
</evidence>